<evidence type="ECO:0000259" key="8">
    <source>
        <dbReference type="Pfam" id="PF00588"/>
    </source>
</evidence>
<comment type="catalytic activity">
    <reaction evidence="7">
        <text>guanosine(18) in tRNA + S-adenosyl-L-methionine = 2'-O-methylguanosine(18) in tRNA + S-adenosyl-L-homocysteine + H(+)</text>
        <dbReference type="Rhea" id="RHEA:20077"/>
        <dbReference type="Rhea" id="RHEA-COMP:10190"/>
        <dbReference type="Rhea" id="RHEA-COMP:10192"/>
        <dbReference type="ChEBI" id="CHEBI:15378"/>
        <dbReference type="ChEBI" id="CHEBI:57856"/>
        <dbReference type="ChEBI" id="CHEBI:59789"/>
        <dbReference type="ChEBI" id="CHEBI:74269"/>
        <dbReference type="ChEBI" id="CHEBI:74445"/>
        <dbReference type="EC" id="2.1.1.34"/>
    </reaction>
</comment>
<organism evidence="9 10">
    <name type="scientific">Thermonema lapsum</name>
    <dbReference type="NCBI Taxonomy" id="28195"/>
    <lineage>
        <taxon>Bacteria</taxon>
        <taxon>Pseudomonadati</taxon>
        <taxon>Bacteroidota</taxon>
        <taxon>Cytophagia</taxon>
        <taxon>Cytophagales</taxon>
        <taxon>Thermonemataceae</taxon>
        <taxon>Thermonema</taxon>
    </lineage>
</organism>
<dbReference type="GO" id="GO:0000049">
    <property type="term" value="F:tRNA binding"/>
    <property type="evidence" value="ECO:0007669"/>
    <property type="project" value="UniProtKB-UniRule"/>
</dbReference>
<accession>A0A846MSS1</accession>
<keyword evidence="4 7" id="KW-0949">S-adenosyl-L-methionine</keyword>
<feature type="binding site" evidence="7">
    <location>
        <position position="172"/>
    </location>
    <ligand>
        <name>S-adenosyl-L-methionine</name>
        <dbReference type="ChEBI" id="CHEBI:59789"/>
    </ligand>
</feature>
<keyword evidence="10" id="KW-1185">Reference proteome</keyword>
<dbReference type="InterPro" id="IPR033671">
    <property type="entry name" value="TrmH"/>
</dbReference>
<dbReference type="GO" id="GO:0002938">
    <property type="term" value="P:tRNA guanine ribose methylation"/>
    <property type="evidence" value="ECO:0007669"/>
    <property type="project" value="UniProtKB-UniRule"/>
</dbReference>
<dbReference type="SUPFAM" id="SSF75217">
    <property type="entry name" value="alpha/beta knot"/>
    <property type="match status" value="1"/>
</dbReference>
<proteinExistence type="inferred from homology"/>
<dbReference type="CDD" id="cd18092">
    <property type="entry name" value="SpoU-like_TrmH"/>
    <property type="match status" value="1"/>
</dbReference>
<dbReference type="PANTHER" id="PTHR43453">
    <property type="entry name" value="RRNA METHYLASE-LIKE"/>
    <property type="match status" value="1"/>
</dbReference>
<dbReference type="AlphaFoldDB" id="A0A846MSS1"/>
<evidence type="ECO:0000313" key="9">
    <source>
        <dbReference type="EMBL" id="NIK74481.1"/>
    </source>
</evidence>
<keyword evidence="6 7" id="KW-0694">RNA-binding</keyword>
<comment type="function">
    <text evidence="7">Catalyzes the 2'-O methylation of guanosine at position 18 in tRNA.</text>
</comment>
<dbReference type="HAMAP" id="MF_02060">
    <property type="entry name" value="tRNA_methyltr_TrmH"/>
    <property type="match status" value="1"/>
</dbReference>
<dbReference type="InterPro" id="IPR029028">
    <property type="entry name" value="Alpha/beta_knot_MTases"/>
</dbReference>
<evidence type="ECO:0000256" key="2">
    <source>
        <dbReference type="ARBA" id="ARBA00022603"/>
    </source>
</evidence>
<keyword evidence="3 7" id="KW-0808">Transferase</keyword>
<protein>
    <recommendedName>
        <fullName evidence="7">tRNA (guanosine(18)-2'-O)-methyltransferase</fullName>
        <ecNumber evidence="7">2.1.1.34</ecNumber>
    </recommendedName>
    <alternativeName>
        <fullName evidence="7">tRNA [Gm18] methyltransferase</fullName>
    </alternativeName>
</protein>
<feature type="binding site" evidence="7">
    <location>
        <position position="129"/>
    </location>
    <ligand>
        <name>S-adenosyl-L-methionine</name>
        <dbReference type="ChEBI" id="CHEBI:59789"/>
    </ligand>
</feature>
<dbReference type="RefSeq" id="WP_166920293.1">
    <property type="nucleotide sequence ID" value="NZ_JAASRN010000003.1"/>
</dbReference>
<evidence type="ECO:0000256" key="1">
    <source>
        <dbReference type="ARBA" id="ARBA00022555"/>
    </source>
</evidence>
<keyword evidence="2 7" id="KW-0489">Methyltransferase</keyword>
<feature type="domain" description="tRNA/rRNA methyltransferase SpoU type" evidence="8">
    <location>
        <begin position="48"/>
        <end position="192"/>
    </location>
</feature>
<dbReference type="PANTHER" id="PTHR43453:SF1">
    <property type="entry name" value="TRNA_RRNA METHYLTRANSFERASE SPOU TYPE DOMAIN-CONTAINING PROTEIN"/>
    <property type="match status" value="1"/>
</dbReference>
<dbReference type="InterPro" id="IPR001537">
    <property type="entry name" value="SpoU_MeTrfase"/>
</dbReference>
<dbReference type="Gene3D" id="3.40.1280.10">
    <property type="match status" value="1"/>
</dbReference>
<comment type="caution">
    <text evidence="7">Lacks conserved residue(s) required for the propagation of feature annotation.</text>
</comment>
<dbReference type="Pfam" id="PF00588">
    <property type="entry name" value="SpoU_methylase"/>
    <property type="match status" value="1"/>
</dbReference>
<keyword evidence="1 7" id="KW-0820">tRNA-binding</keyword>
<dbReference type="GO" id="GO:0141100">
    <property type="term" value="F:tRNA (guanine(18)-2'-O)-methyltransferase activity"/>
    <property type="evidence" value="ECO:0007669"/>
    <property type="project" value="UniProtKB-UniRule"/>
</dbReference>
<evidence type="ECO:0000256" key="3">
    <source>
        <dbReference type="ARBA" id="ARBA00022679"/>
    </source>
</evidence>
<keyword evidence="5 7" id="KW-0819">tRNA processing</keyword>
<evidence type="ECO:0000256" key="5">
    <source>
        <dbReference type="ARBA" id="ARBA00022694"/>
    </source>
</evidence>
<name>A0A846MSS1_9BACT</name>
<comment type="caution">
    <text evidence="9">The sequence shown here is derived from an EMBL/GenBank/DDBJ whole genome shotgun (WGS) entry which is preliminary data.</text>
</comment>
<sequence>MQQWEKLLNEKKLSIEEQQRLWDFLSHYITPRRKTLFQEKIAHRTYHITVVVEDIYQERNASAVVRSAECFGVQSVHIIENHNEYKIAKGIAKGADKWVDLHIYDQKEQNNTEVCLQSLKAQGYRLVATTPHQDDCYIHELDLRYPTAFIMGGEKDGLTPTAMEMADAYVKIPIYGFTESFNLSVATAIILYESTRRLHQSDIKWQLSEELRLRKLIEWTLKSVSDANKLLARFFEEQASNAN</sequence>
<evidence type="ECO:0000256" key="7">
    <source>
        <dbReference type="HAMAP-Rule" id="MF_02060"/>
    </source>
</evidence>
<dbReference type="Proteomes" id="UP000537126">
    <property type="component" value="Unassembled WGS sequence"/>
</dbReference>
<gene>
    <name evidence="7" type="primary">trmH</name>
    <name evidence="9" type="ORF">FHS56_002006</name>
</gene>
<dbReference type="EMBL" id="JAASRN010000003">
    <property type="protein sequence ID" value="NIK74481.1"/>
    <property type="molecule type" value="Genomic_DNA"/>
</dbReference>
<dbReference type="EC" id="2.1.1.34" evidence="7"/>
<evidence type="ECO:0000256" key="4">
    <source>
        <dbReference type="ARBA" id="ARBA00022691"/>
    </source>
</evidence>
<comment type="similarity">
    <text evidence="7">Belongs to the class IV-like SAM-binding methyltransferase superfamily. RNA methyltransferase TrmH family.</text>
</comment>
<evidence type="ECO:0000256" key="6">
    <source>
        <dbReference type="ARBA" id="ARBA00022884"/>
    </source>
</evidence>
<reference evidence="9 10" key="1">
    <citation type="submission" date="2020-03" db="EMBL/GenBank/DDBJ databases">
        <title>Genomic Encyclopedia of Type Strains, Phase IV (KMG-IV): sequencing the most valuable type-strain genomes for metagenomic binning, comparative biology and taxonomic classification.</title>
        <authorList>
            <person name="Goeker M."/>
        </authorList>
    </citation>
    <scope>NUCLEOTIDE SEQUENCE [LARGE SCALE GENOMIC DNA]</scope>
    <source>
        <strain evidence="9 10">DSM 5718</strain>
    </source>
</reference>
<evidence type="ECO:0000313" key="10">
    <source>
        <dbReference type="Proteomes" id="UP000537126"/>
    </source>
</evidence>
<dbReference type="InterPro" id="IPR029026">
    <property type="entry name" value="tRNA_m1G_MTases_N"/>
</dbReference>